<organism evidence="1 2">
    <name type="scientific">Brachionus plicatilis</name>
    <name type="common">Marine rotifer</name>
    <name type="synonym">Brachionus muelleri</name>
    <dbReference type="NCBI Taxonomy" id="10195"/>
    <lineage>
        <taxon>Eukaryota</taxon>
        <taxon>Metazoa</taxon>
        <taxon>Spiralia</taxon>
        <taxon>Gnathifera</taxon>
        <taxon>Rotifera</taxon>
        <taxon>Eurotatoria</taxon>
        <taxon>Monogononta</taxon>
        <taxon>Pseudotrocha</taxon>
        <taxon>Ploima</taxon>
        <taxon>Brachionidae</taxon>
        <taxon>Brachionus</taxon>
    </lineage>
</organism>
<evidence type="ECO:0000313" key="2">
    <source>
        <dbReference type="Proteomes" id="UP000276133"/>
    </source>
</evidence>
<keyword evidence="2" id="KW-1185">Reference proteome</keyword>
<sequence length="72" mass="8494">MGTSLLINLESLKLKLITSGLAFHEFTSELFKSPKKKSKLHIKKFIYSWVFQCNKFAKNQNFLEFFLDLDFT</sequence>
<comment type="caution">
    <text evidence="1">The sequence shown here is derived from an EMBL/GenBank/DDBJ whole genome shotgun (WGS) entry which is preliminary data.</text>
</comment>
<name>A0A3M7PD94_BRAPC</name>
<gene>
    <name evidence="1" type="ORF">BpHYR1_051492</name>
</gene>
<dbReference type="AlphaFoldDB" id="A0A3M7PD94"/>
<accession>A0A3M7PD94</accession>
<dbReference type="EMBL" id="REGN01011701">
    <property type="protein sequence ID" value="RMZ97008.1"/>
    <property type="molecule type" value="Genomic_DNA"/>
</dbReference>
<protein>
    <submittedName>
        <fullName evidence="1">Uncharacterized protein</fullName>
    </submittedName>
</protein>
<proteinExistence type="predicted"/>
<dbReference type="Proteomes" id="UP000276133">
    <property type="component" value="Unassembled WGS sequence"/>
</dbReference>
<evidence type="ECO:0000313" key="1">
    <source>
        <dbReference type="EMBL" id="RMZ97008.1"/>
    </source>
</evidence>
<reference evidence="1 2" key="1">
    <citation type="journal article" date="2018" name="Sci. Rep.">
        <title>Genomic signatures of local adaptation to the degree of environmental predictability in rotifers.</title>
        <authorList>
            <person name="Franch-Gras L."/>
            <person name="Hahn C."/>
            <person name="Garcia-Roger E.M."/>
            <person name="Carmona M.J."/>
            <person name="Serra M."/>
            <person name="Gomez A."/>
        </authorList>
    </citation>
    <scope>NUCLEOTIDE SEQUENCE [LARGE SCALE GENOMIC DNA]</scope>
    <source>
        <strain evidence="1">HYR1</strain>
    </source>
</reference>